<sequence>MNFKLLHLNLVIQTKWKMHPAIPIGLVFFGCCSNVIFLEALVKVYPNSGNTITFFAFLFNCLEGLFITTRFLTKKSAIPMKYYVVMVAFFFIVQTLNNYTLGFNIAMPLHMIFRAGSLIANLILGVLILKRSYKPTKYLSVVLITIGIIICTIASSNQKEKMAGHTGDAAHDYMIWVIGLFLLVLSLFLSARMGIFQEQTYAVYGKHPAEALFYNHFLPLPGFLLLYSDIHRCFVEFNASDPYMLPGIGGSLPWAWLWLIFITISQFICIRSVFVLTTECTSLTVTLVVTLRKFISLVFSIIYFQNPFTVVHWIGAVLVFLGTLMFVEVFSRFEWYRRLEASISREEEKKKREE</sequence>
<keyword evidence="5 8" id="KW-0812">Transmembrane</keyword>
<dbReference type="PANTHER" id="PTHR10778:SF4">
    <property type="entry name" value="NUCLEOTIDE SUGAR TRANSPORTER SLC35B4"/>
    <property type="match status" value="1"/>
</dbReference>
<evidence type="ECO:0000256" key="2">
    <source>
        <dbReference type="ARBA" id="ARBA00010694"/>
    </source>
</evidence>
<feature type="transmembrane region" description="Helical" evidence="8">
    <location>
        <begin position="310"/>
        <end position="330"/>
    </location>
</feature>
<dbReference type="Proteomes" id="UP001283361">
    <property type="component" value="Unassembled WGS sequence"/>
</dbReference>
<evidence type="ECO:0000256" key="5">
    <source>
        <dbReference type="ARBA" id="ARBA00022692"/>
    </source>
</evidence>
<keyword evidence="7 8" id="KW-0472">Membrane</keyword>
<comment type="subcellular location">
    <subcellularLocation>
        <location evidence="1">Endomembrane system</location>
        <topology evidence="1">Multi-pass membrane protein</topology>
    </subcellularLocation>
</comment>
<dbReference type="GO" id="GO:0000139">
    <property type="term" value="C:Golgi membrane"/>
    <property type="evidence" value="ECO:0007669"/>
    <property type="project" value="TreeGrafter"/>
</dbReference>
<feature type="transmembrane region" description="Helical" evidence="8">
    <location>
        <begin position="173"/>
        <end position="191"/>
    </location>
</feature>
<evidence type="ECO:0000256" key="7">
    <source>
        <dbReference type="ARBA" id="ARBA00023136"/>
    </source>
</evidence>
<evidence type="ECO:0000256" key="4">
    <source>
        <dbReference type="ARBA" id="ARBA00022597"/>
    </source>
</evidence>
<evidence type="ECO:0000256" key="8">
    <source>
        <dbReference type="SAM" id="Phobius"/>
    </source>
</evidence>
<dbReference type="InterPro" id="IPR013657">
    <property type="entry name" value="SCL35B1-4/HUT1"/>
</dbReference>
<dbReference type="GO" id="GO:0005464">
    <property type="term" value="F:UDP-xylose transmembrane transporter activity"/>
    <property type="evidence" value="ECO:0007669"/>
    <property type="project" value="TreeGrafter"/>
</dbReference>
<dbReference type="Pfam" id="PF08449">
    <property type="entry name" value="UAA"/>
    <property type="match status" value="1"/>
</dbReference>
<dbReference type="EMBL" id="JAWDGP010000422">
    <property type="protein sequence ID" value="KAK3800672.1"/>
    <property type="molecule type" value="Genomic_DNA"/>
</dbReference>
<evidence type="ECO:0000313" key="10">
    <source>
        <dbReference type="Proteomes" id="UP001283361"/>
    </source>
</evidence>
<feature type="transmembrane region" description="Helical" evidence="8">
    <location>
        <begin position="21"/>
        <end position="42"/>
    </location>
</feature>
<keyword evidence="10" id="KW-1185">Reference proteome</keyword>
<keyword evidence="3" id="KW-0813">Transport</keyword>
<evidence type="ECO:0000313" key="9">
    <source>
        <dbReference type="EMBL" id="KAK3800672.1"/>
    </source>
</evidence>
<feature type="transmembrane region" description="Helical" evidence="8">
    <location>
        <begin position="254"/>
        <end position="276"/>
    </location>
</feature>
<feature type="transmembrane region" description="Helical" evidence="8">
    <location>
        <begin position="138"/>
        <end position="157"/>
    </location>
</feature>
<dbReference type="PANTHER" id="PTHR10778">
    <property type="entry name" value="SOLUTE CARRIER FAMILY 35 MEMBER B"/>
    <property type="match status" value="1"/>
</dbReference>
<dbReference type="AlphaFoldDB" id="A0AAE1EBA3"/>
<protein>
    <recommendedName>
        <fullName evidence="11">UDP-xylose and UDP-N-acetylglucosamine transporter</fullName>
    </recommendedName>
</protein>
<evidence type="ECO:0000256" key="6">
    <source>
        <dbReference type="ARBA" id="ARBA00022989"/>
    </source>
</evidence>
<dbReference type="GO" id="GO:0005462">
    <property type="term" value="F:UDP-N-acetylglucosamine transmembrane transporter activity"/>
    <property type="evidence" value="ECO:0007669"/>
    <property type="project" value="TreeGrafter"/>
</dbReference>
<evidence type="ECO:0008006" key="11">
    <source>
        <dbReference type="Google" id="ProtNLM"/>
    </source>
</evidence>
<comment type="similarity">
    <text evidence="2">Belongs to the nucleotide-sugar transporter family. SLC35B subfamily.</text>
</comment>
<proteinExistence type="inferred from homology"/>
<keyword evidence="6 8" id="KW-1133">Transmembrane helix</keyword>
<feature type="transmembrane region" description="Helical" evidence="8">
    <location>
        <begin position="212"/>
        <end position="230"/>
    </location>
</feature>
<organism evidence="9 10">
    <name type="scientific">Elysia crispata</name>
    <name type="common">lettuce slug</name>
    <dbReference type="NCBI Taxonomy" id="231223"/>
    <lineage>
        <taxon>Eukaryota</taxon>
        <taxon>Metazoa</taxon>
        <taxon>Spiralia</taxon>
        <taxon>Lophotrochozoa</taxon>
        <taxon>Mollusca</taxon>
        <taxon>Gastropoda</taxon>
        <taxon>Heterobranchia</taxon>
        <taxon>Euthyneura</taxon>
        <taxon>Panpulmonata</taxon>
        <taxon>Sacoglossa</taxon>
        <taxon>Placobranchoidea</taxon>
        <taxon>Plakobranchidae</taxon>
        <taxon>Elysia</taxon>
    </lineage>
</organism>
<comment type="caution">
    <text evidence="9">The sequence shown here is derived from an EMBL/GenBank/DDBJ whole genome shotgun (WGS) entry which is preliminary data.</text>
</comment>
<feature type="transmembrane region" description="Helical" evidence="8">
    <location>
        <begin position="54"/>
        <end position="73"/>
    </location>
</feature>
<feature type="transmembrane region" description="Helical" evidence="8">
    <location>
        <begin position="283"/>
        <end position="304"/>
    </location>
</feature>
<dbReference type="PROSITE" id="PS51257">
    <property type="entry name" value="PROKAR_LIPOPROTEIN"/>
    <property type="match status" value="1"/>
</dbReference>
<gene>
    <name evidence="9" type="ORF">RRG08_003078</name>
</gene>
<name>A0AAE1EBA3_9GAST</name>
<keyword evidence="4" id="KW-0762">Sugar transport</keyword>
<evidence type="ECO:0000256" key="3">
    <source>
        <dbReference type="ARBA" id="ARBA00022448"/>
    </source>
</evidence>
<feature type="transmembrane region" description="Helical" evidence="8">
    <location>
        <begin position="80"/>
        <end position="99"/>
    </location>
</feature>
<dbReference type="GO" id="GO:0005789">
    <property type="term" value="C:endoplasmic reticulum membrane"/>
    <property type="evidence" value="ECO:0007669"/>
    <property type="project" value="TreeGrafter"/>
</dbReference>
<reference evidence="9" key="1">
    <citation type="journal article" date="2023" name="G3 (Bethesda)">
        <title>A reference genome for the long-term kleptoplast-retaining sea slug Elysia crispata morphotype clarki.</title>
        <authorList>
            <person name="Eastman K.E."/>
            <person name="Pendleton A.L."/>
            <person name="Shaikh M.A."/>
            <person name="Suttiyut T."/>
            <person name="Ogas R."/>
            <person name="Tomko P."/>
            <person name="Gavelis G."/>
            <person name="Widhalm J.R."/>
            <person name="Wisecaver J.H."/>
        </authorList>
    </citation>
    <scope>NUCLEOTIDE SEQUENCE</scope>
    <source>
        <strain evidence="9">ECLA1</strain>
    </source>
</reference>
<accession>A0AAE1EBA3</accession>
<feature type="transmembrane region" description="Helical" evidence="8">
    <location>
        <begin position="111"/>
        <end position="129"/>
    </location>
</feature>
<evidence type="ECO:0000256" key="1">
    <source>
        <dbReference type="ARBA" id="ARBA00004127"/>
    </source>
</evidence>